<organism evidence="9 10">
    <name type="scientific">Trichoplax adhaerens</name>
    <name type="common">Trichoplax reptans</name>
    <dbReference type="NCBI Taxonomy" id="10228"/>
    <lineage>
        <taxon>Eukaryota</taxon>
        <taxon>Metazoa</taxon>
        <taxon>Placozoa</taxon>
        <taxon>Uniplacotomia</taxon>
        <taxon>Trichoplacea</taxon>
        <taxon>Trichoplacidae</taxon>
        <taxon>Trichoplax</taxon>
    </lineage>
</organism>
<dbReference type="Gene3D" id="2.30.30.40">
    <property type="entry name" value="SH3 Domains"/>
    <property type="match status" value="1"/>
</dbReference>
<accession>B3RPU2</accession>
<dbReference type="SMART" id="SM00593">
    <property type="entry name" value="RUN"/>
    <property type="match status" value="1"/>
</dbReference>
<dbReference type="Pfam" id="PF00566">
    <property type="entry name" value="RabGAP-TBC"/>
    <property type="match status" value="1"/>
</dbReference>
<keyword evidence="2 4" id="KW-0728">SH3 domain</keyword>
<dbReference type="SMART" id="SM00164">
    <property type="entry name" value="TBC"/>
    <property type="match status" value="1"/>
</dbReference>
<dbReference type="FunFam" id="1.10.472.80:FF:000012">
    <property type="entry name" value="Small G protein signaling modulator 3"/>
    <property type="match status" value="1"/>
</dbReference>
<evidence type="ECO:0000256" key="4">
    <source>
        <dbReference type="PROSITE-ProRule" id="PRU00192"/>
    </source>
</evidence>
<dbReference type="SUPFAM" id="SSF50044">
    <property type="entry name" value="SH3-domain"/>
    <property type="match status" value="1"/>
</dbReference>
<feature type="domain" description="SH3" evidence="6">
    <location>
        <begin position="474"/>
        <end position="533"/>
    </location>
</feature>
<dbReference type="InterPro" id="IPR004012">
    <property type="entry name" value="Run_dom"/>
</dbReference>
<feature type="domain" description="Rab-GAP TBC" evidence="7">
    <location>
        <begin position="123"/>
        <end position="314"/>
    </location>
</feature>
<dbReference type="InterPro" id="IPR037213">
    <property type="entry name" value="Run_dom_sf"/>
</dbReference>
<evidence type="ECO:0000259" key="8">
    <source>
        <dbReference type="PROSITE" id="PS50826"/>
    </source>
</evidence>
<evidence type="ECO:0000256" key="3">
    <source>
        <dbReference type="ARBA" id="ARBA00030864"/>
    </source>
</evidence>
<sequence>MPRRKSAQLKPKYDDERYEPTPGGPFSALIPNMWPQEILMKTNLSEEGYSPPDFSYDEFGFLVENKGLEPTRSSLANEDSSLKLRWQAYLEFTQNGQLEALTWDKIDPMLPRSDKLHSLLKEGIPHSYRQQLWMRISGALKKKQSNDISYQEIIRATSDSTALSSKQIEKDLLRTMPTNACFNSVYSPGITKLRRILKGIAWLYPDIGYCQGTGMVAASFLLFLEEEDAFWLLATVMEDLMPSSYYSSTLIGVQADQRVLRKLVTEKLPELDIALKNNDIELSLICLHWFLTAFASVVQTRVLLRLWDLYLYEGSIALFKFTLGMLHLRQKDLLSLDNSAEIFNMLSDIPLDVDDVEKLIEASYTIAGDLSVDTIEISRRKFLDLLVAELGSLLTNDDGETLSKSVSVKKQSANWAKTKNVRQTELVANLRECIMQVARHFQAAKSKKVGALVPDYSVESHRRDYEQFATVSRNRLRRARAILDFDGHDDNELGFRKNDIITIISQSDDHCWVGELNGLKGWFPAKFVELLDERSKEYNAAGDDKITDVIVPLVRGRLCDALLAVFQHGITKPSVLGAKCHPWAFIEEASIKEIERDYHSVFSRLVLCKTYKLDEDGRVLTPEEILYRAVHSVNITHDQLHASMDMKFRSLICIGLNEQVLHLWLEILCSCEEVVAKWYEAASFLRSPGWIQIKCELRVLSNFSFNLSADYEVSKDTNVPMKQNLCDMLLKHHLFSWDL</sequence>
<reference evidence="9 10" key="1">
    <citation type="journal article" date="2008" name="Nature">
        <title>The Trichoplax genome and the nature of placozoans.</title>
        <authorList>
            <person name="Srivastava M."/>
            <person name="Begovic E."/>
            <person name="Chapman J."/>
            <person name="Putnam N.H."/>
            <person name="Hellsten U."/>
            <person name="Kawashima T."/>
            <person name="Kuo A."/>
            <person name="Mitros T."/>
            <person name="Salamov A."/>
            <person name="Carpenter M.L."/>
            <person name="Signorovitch A.Y."/>
            <person name="Moreno M.A."/>
            <person name="Kamm K."/>
            <person name="Grimwood J."/>
            <person name="Schmutz J."/>
            <person name="Shapiro H."/>
            <person name="Grigoriev I.V."/>
            <person name="Buss L.W."/>
            <person name="Schierwater B."/>
            <person name="Dellaporta S.L."/>
            <person name="Rokhsar D.S."/>
        </authorList>
    </citation>
    <scope>NUCLEOTIDE SEQUENCE [LARGE SCALE GENOMIC DNA]</scope>
    <source>
        <strain evidence="9 10">Grell-BS-1999</strain>
    </source>
</reference>
<feature type="region of interest" description="Disordered" evidence="5">
    <location>
        <begin position="1"/>
        <end position="22"/>
    </location>
</feature>
<proteinExistence type="inferred from homology"/>
<feature type="domain" description="RUN" evidence="8">
    <location>
        <begin position="549"/>
        <end position="712"/>
    </location>
</feature>
<dbReference type="Gene3D" id="1.20.58.900">
    <property type="match status" value="1"/>
</dbReference>
<dbReference type="PROSITE" id="PS50002">
    <property type="entry name" value="SH3"/>
    <property type="match status" value="1"/>
</dbReference>
<dbReference type="SUPFAM" id="SSF47923">
    <property type="entry name" value="Ypt/Rab-GAP domain of gyp1p"/>
    <property type="match status" value="2"/>
</dbReference>
<dbReference type="Pfam" id="PF02759">
    <property type="entry name" value="RUN"/>
    <property type="match status" value="1"/>
</dbReference>
<dbReference type="InterPro" id="IPR035833">
    <property type="entry name" value="SGSM3_SH3"/>
</dbReference>
<evidence type="ECO:0000313" key="9">
    <source>
        <dbReference type="EMBL" id="EDV28245.1"/>
    </source>
</evidence>
<evidence type="ECO:0000256" key="1">
    <source>
        <dbReference type="ARBA" id="ARBA00006296"/>
    </source>
</evidence>
<dbReference type="SMART" id="SM00326">
    <property type="entry name" value="SH3"/>
    <property type="match status" value="1"/>
</dbReference>
<keyword evidence="10" id="KW-1185">Reference proteome</keyword>
<dbReference type="Gene3D" id="1.10.472.80">
    <property type="entry name" value="Ypt/Rab-GAP domain of gyp1p, domain 3"/>
    <property type="match status" value="1"/>
</dbReference>
<comment type="similarity">
    <text evidence="1">Belongs to the small G protein signaling modulator family.</text>
</comment>
<dbReference type="CDD" id="cd17688">
    <property type="entry name" value="RUN_SGSM3"/>
    <property type="match status" value="1"/>
</dbReference>
<dbReference type="FunCoup" id="B3RPU2">
    <property type="interactions" value="655"/>
</dbReference>
<dbReference type="PhylomeDB" id="B3RPU2"/>
<dbReference type="InterPro" id="IPR036028">
    <property type="entry name" value="SH3-like_dom_sf"/>
</dbReference>
<dbReference type="Gene3D" id="1.10.8.270">
    <property type="entry name" value="putative rabgap domain of human tbc1 domain family member 14 like domains"/>
    <property type="match status" value="1"/>
</dbReference>
<dbReference type="InterPro" id="IPR000195">
    <property type="entry name" value="Rab-GAP-TBC_dom"/>
</dbReference>
<dbReference type="GeneID" id="6750748"/>
<dbReference type="FunFam" id="1.10.8.270:FF:000013">
    <property type="entry name" value="Small G protein signaling modulator 3"/>
    <property type="match status" value="1"/>
</dbReference>
<dbReference type="PANTHER" id="PTHR47219:SF13">
    <property type="entry name" value="RUN AND TBC1 DOMAIN-CONTAINING PROTEIN 3"/>
    <property type="match status" value="1"/>
</dbReference>
<dbReference type="SUPFAM" id="SSF140741">
    <property type="entry name" value="RUN domain-like"/>
    <property type="match status" value="1"/>
</dbReference>
<dbReference type="eggNOG" id="KOG2222">
    <property type="taxonomic scope" value="Eukaryota"/>
</dbReference>
<dbReference type="PROSITE" id="PS50086">
    <property type="entry name" value="TBC_RABGAP"/>
    <property type="match status" value="1"/>
</dbReference>
<dbReference type="FunFam" id="2.30.30.40:FF:000115">
    <property type="entry name" value="Small G protein signaling modulator 3 homolog"/>
    <property type="match status" value="1"/>
</dbReference>
<dbReference type="PROSITE" id="PS50826">
    <property type="entry name" value="RUN"/>
    <property type="match status" value="1"/>
</dbReference>
<gene>
    <name evidence="9" type="ORF">TRIADDRAFT_20607</name>
</gene>
<dbReference type="PANTHER" id="PTHR47219">
    <property type="entry name" value="RAB GTPASE-ACTIVATING PROTEIN 1-LIKE"/>
    <property type="match status" value="1"/>
</dbReference>
<name>B3RPU2_TRIAD</name>
<evidence type="ECO:0000256" key="5">
    <source>
        <dbReference type="SAM" id="MobiDB-lite"/>
    </source>
</evidence>
<dbReference type="InterPro" id="IPR001452">
    <property type="entry name" value="SH3_domain"/>
</dbReference>
<dbReference type="KEGG" id="tad:TRIADDRAFT_20607"/>
<dbReference type="GO" id="GO:0005096">
    <property type="term" value="F:GTPase activator activity"/>
    <property type="evidence" value="ECO:0000318"/>
    <property type="project" value="GO_Central"/>
</dbReference>
<dbReference type="Proteomes" id="UP000009022">
    <property type="component" value="Unassembled WGS sequence"/>
</dbReference>
<dbReference type="InParanoid" id="B3RPU2"/>
<protein>
    <recommendedName>
        <fullName evidence="3">RUN and TBC1 domain-containing protein 3</fullName>
    </recommendedName>
</protein>
<dbReference type="HOGENOM" id="CLU_020721_0_0_1"/>
<dbReference type="STRING" id="10228.B3RPU2"/>
<dbReference type="OMA" id="EIVQKWY"/>
<dbReference type="CDD" id="cd11813">
    <property type="entry name" value="SH3_SGSM3"/>
    <property type="match status" value="1"/>
</dbReference>
<dbReference type="OrthoDB" id="44736at2759"/>
<dbReference type="InterPro" id="IPR035969">
    <property type="entry name" value="Rab-GAP_TBC_sf"/>
</dbReference>
<evidence type="ECO:0000259" key="6">
    <source>
        <dbReference type="PROSITE" id="PS50002"/>
    </source>
</evidence>
<dbReference type="InterPro" id="IPR050302">
    <property type="entry name" value="Rab_GAP_TBC_domain"/>
</dbReference>
<evidence type="ECO:0000256" key="2">
    <source>
        <dbReference type="ARBA" id="ARBA00022443"/>
    </source>
</evidence>
<evidence type="ECO:0000313" key="10">
    <source>
        <dbReference type="Proteomes" id="UP000009022"/>
    </source>
</evidence>
<dbReference type="Pfam" id="PF00018">
    <property type="entry name" value="SH3_1"/>
    <property type="match status" value="1"/>
</dbReference>
<dbReference type="AlphaFoldDB" id="B3RPU2"/>
<dbReference type="EMBL" id="DS985242">
    <property type="protein sequence ID" value="EDV28245.1"/>
    <property type="molecule type" value="Genomic_DNA"/>
</dbReference>
<dbReference type="CTD" id="6750748"/>
<dbReference type="RefSeq" id="XP_002110079.1">
    <property type="nucleotide sequence ID" value="XM_002110043.1"/>
</dbReference>
<evidence type="ECO:0000259" key="7">
    <source>
        <dbReference type="PROSITE" id="PS50086"/>
    </source>
</evidence>